<name>A0A9P4SE45_9PEZI</name>
<dbReference type="Proteomes" id="UP000799429">
    <property type="component" value="Unassembled WGS sequence"/>
</dbReference>
<feature type="region of interest" description="Disordered" evidence="1">
    <location>
        <begin position="189"/>
        <end position="213"/>
    </location>
</feature>
<dbReference type="AlphaFoldDB" id="A0A9P4SE45"/>
<reference evidence="2" key="1">
    <citation type="journal article" date="2020" name="Stud. Mycol.">
        <title>101 Dothideomycetes genomes: a test case for predicting lifestyles and emergence of pathogens.</title>
        <authorList>
            <person name="Haridas S."/>
            <person name="Albert R."/>
            <person name="Binder M."/>
            <person name="Bloem J."/>
            <person name="Labutti K."/>
            <person name="Salamov A."/>
            <person name="Andreopoulos B."/>
            <person name="Baker S."/>
            <person name="Barry K."/>
            <person name="Bills G."/>
            <person name="Bluhm B."/>
            <person name="Cannon C."/>
            <person name="Castanera R."/>
            <person name="Culley D."/>
            <person name="Daum C."/>
            <person name="Ezra D."/>
            <person name="Gonzalez J."/>
            <person name="Henrissat B."/>
            <person name="Kuo A."/>
            <person name="Liang C."/>
            <person name="Lipzen A."/>
            <person name="Lutzoni F."/>
            <person name="Magnuson J."/>
            <person name="Mondo S."/>
            <person name="Nolan M."/>
            <person name="Ohm R."/>
            <person name="Pangilinan J."/>
            <person name="Park H.-J."/>
            <person name="Ramirez L."/>
            <person name="Alfaro M."/>
            <person name="Sun H."/>
            <person name="Tritt A."/>
            <person name="Yoshinaga Y."/>
            <person name="Zwiers L.-H."/>
            <person name="Turgeon B."/>
            <person name="Goodwin S."/>
            <person name="Spatafora J."/>
            <person name="Crous P."/>
            <person name="Grigoriev I."/>
        </authorList>
    </citation>
    <scope>NUCLEOTIDE SEQUENCE</scope>
    <source>
        <strain evidence="2">CBS 101060</strain>
    </source>
</reference>
<proteinExistence type="predicted"/>
<gene>
    <name evidence="2" type="ORF">M501DRAFT_929703</name>
</gene>
<accession>A0A9P4SE45</accession>
<dbReference type="EMBL" id="MU006091">
    <property type="protein sequence ID" value="KAF2841096.1"/>
    <property type="molecule type" value="Genomic_DNA"/>
</dbReference>
<evidence type="ECO:0000313" key="3">
    <source>
        <dbReference type="Proteomes" id="UP000799429"/>
    </source>
</evidence>
<dbReference type="OrthoDB" id="3439027at2759"/>
<sequence length="213" mass="24609">MPSFATLSPQSAVPKHHQRTYSWPPNLHLLDIRHLTQSKQQDLEDIDEDPFSHFLTPVTEEDDPFDSFQFSAGIILNETPRASKARKFKASISKKWARYVAKHHRVLHQHYHAPKHHQQNYKTVIRVPSITVTAPHEPTRGRAQEILAEQKGQKRMRASRTLSGRRHAWREPSVDIFTVMEEAETLERNAEAVTGDGTSWRSKPAEVMERARL</sequence>
<evidence type="ECO:0000256" key="1">
    <source>
        <dbReference type="SAM" id="MobiDB-lite"/>
    </source>
</evidence>
<organism evidence="2 3">
    <name type="scientific">Patellaria atrata CBS 101060</name>
    <dbReference type="NCBI Taxonomy" id="1346257"/>
    <lineage>
        <taxon>Eukaryota</taxon>
        <taxon>Fungi</taxon>
        <taxon>Dikarya</taxon>
        <taxon>Ascomycota</taxon>
        <taxon>Pezizomycotina</taxon>
        <taxon>Dothideomycetes</taxon>
        <taxon>Dothideomycetes incertae sedis</taxon>
        <taxon>Patellariales</taxon>
        <taxon>Patellariaceae</taxon>
        <taxon>Patellaria</taxon>
    </lineage>
</organism>
<keyword evidence="3" id="KW-1185">Reference proteome</keyword>
<evidence type="ECO:0000313" key="2">
    <source>
        <dbReference type="EMBL" id="KAF2841096.1"/>
    </source>
</evidence>
<protein>
    <submittedName>
        <fullName evidence="2">Uncharacterized protein</fullName>
    </submittedName>
</protein>
<comment type="caution">
    <text evidence="2">The sequence shown here is derived from an EMBL/GenBank/DDBJ whole genome shotgun (WGS) entry which is preliminary data.</text>
</comment>
<feature type="compositionally biased region" description="Basic and acidic residues" evidence="1">
    <location>
        <begin position="203"/>
        <end position="213"/>
    </location>
</feature>